<evidence type="ECO:0000313" key="2">
    <source>
        <dbReference type="EMBL" id="TLE07798.1"/>
    </source>
</evidence>
<name>A0A4U8U3I5_9HELI</name>
<dbReference type="EMBL" id="JRPJ02000075">
    <property type="protein sequence ID" value="TLE07798.1"/>
    <property type="molecule type" value="Genomic_DNA"/>
</dbReference>
<dbReference type="AlphaFoldDB" id="A0A4U8U3I5"/>
<dbReference type="Proteomes" id="UP000029857">
    <property type="component" value="Unassembled WGS sequence"/>
</dbReference>
<protein>
    <submittedName>
        <fullName evidence="2">Uncharacterized protein</fullName>
    </submittedName>
</protein>
<organism evidence="2 3">
    <name type="scientific">Helicobacter bilis</name>
    <dbReference type="NCBI Taxonomy" id="37372"/>
    <lineage>
        <taxon>Bacteria</taxon>
        <taxon>Pseudomonadati</taxon>
        <taxon>Campylobacterota</taxon>
        <taxon>Epsilonproteobacteria</taxon>
        <taxon>Campylobacterales</taxon>
        <taxon>Helicobacteraceae</taxon>
        <taxon>Helicobacter</taxon>
    </lineage>
</organism>
<evidence type="ECO:0000313" key="3">
    <source>
        <dbReference type="Proteomes" id="UP000029857"/>
    </source>
</evidence>
<comment type="caution">
    <text evidence="2">The sequence shown here is derived from an EMBL/GenBank/DDBJ whole genome shotgun (WGS) entry which is preliminary data.</text>
</comment>
<evidence type="ECO:0000256" key="1">
    <source>
        <dbReference type="SAM" id="MobiDB-lite"/>
    </source>
</evidence>
<accession>A0A4U8U3I5</accession>
<gene>
    <name evidence="2" type="ORF">LS79_011005</name>
</gene>
<dbReference type="RefSeq" id="WP_138196302.1">
    <property type="nucleotide sequence ID" value="NZ_JRPJ02000075.1"/>
</dbReference>
<proteinExistence type="predicted"/>
<feature type="compositionally biased region" description="Polar residues" evidence="1">
    <location>
        <begin position="305"/>
        <end position="323"/>
    </location>
</feature>
<sequence length="340" mass="38832">MQDPIKSINKATTKDGVEIYTLNTQKFKQKEPLTNLTADSKQLSQRTSQETKEIMLNHILENDKLLYLLKQGINTQHLSPFQKEILESALDIANNPTKLKEYKLQGLQKQLNNLNESEAYLKTLGNYDKAIYAKDTQEVEKGISALKGETSLATPKQKTIQKIDSYAKSNEFKTLSRDKQEAILSLKDIEPSLMPQEISIKDLEHLQKHFSDKLDKEQREKFLTLFKDTKENPHIVLEVLKNGEIRQEYIKAYQHKESKDLYYLAIGKNERDITGIPTTKLIKVINDIAKSERVVRAVNFEGISNTAAPLPKQTSPQRSSEIIPQTPKEIIKQAKQSGKV</sequence>
<reference evidence="2 3" key="1">
    <citation type="journal article" date="2014" name="Genome Announc.">
        <title>Draft genome sequences of eight enterohepatic helicobacter species isolated from both laboratory and wild rodents.</title>
        <authorList>
            <person name="Sheh A."/>
            <person name="Shen Z."/>
            <person name="Fox J.G."/>
        </authorList>
    </citation>
    <scope>NUCLEOTIDE SEQUENCE [LARGE SCALE GENOMIC DNA]</scope>
    <source>
        <strain evidence="2 3">ATCC 49320</strain>
    </source>
</reference>
<feature type="region of interest" description="Disordered" evidence="1">
    <location>
        <begin position="305"/>
        <end position="340"/>
    </location>
</feature>